<comment type="similarity">
    <text evidence="1">Belongs to the class-I aminoacyl-tRNA synthetase family.</text>
</comment>
<evidence type="ECO:0000256" key="2">
    <source>
        <dbReference type="ARBA" id="ARBA00013164"/>
    </source>
</evidence>
<keyword evidence="7 12" id="KW-0030">Aminoacyl-tRNA synthetase</keyword>
<evidence type="ECO:0000256" key="8">
    <source>
        <dbReference type="ARBA" id="ARBA00047469"/>
    </source>
</evidence>
<dbReference type="VEuPathDB" id="FungiDB:AAP_04079"/>
<evidence type="ECO:0000313" key="12">
    <source>
        <dbReference type="EMBL" id="KZZ90129.1"/>
    </source>
</evidence>
<evidence type="ECO:0000259" key="11">
    <source>
        <dbReference type="Pfam" id="PF13603"/>
    </source>
</evidence>
<evidence type="ECO:0000256" key="1">
    <source>
        <dbReference type="ARBA" id="ARBA00005594"/>
    </source>
</evidence>
<reference evidence="12 13" key="1">
    <citation type="journal article" date="2016" name="Genome Biol. Evol.">
        <title>Divergent and convergent evolution of fungal pathogenicity.</title>
        <authorList>
            <person name="Shang Y."/>
            <person name="Xiao G."/>
            <person name="Zheng P."/>
            <person name="Cen K."/>
            <person name="Zhan S."/>
            <person name="Wang C."/>
        </authorList>
    </citation>
    <scope>NUCLEOTIDE SEQUENCE [LARGE SCALE GENOMIC DNA]</scope>
    <source>
        <strain evidence="12 13">ARSEF 7405</strain>
    </source>
</reference>
<dbReference type="GO" id="GO:0005739">
    <property type="term" value="C:mitochondrion"/>
    <property type="evidence" value="ECO:0007669"/>
    <property type="project" value="TreeGrafter"/>
</dbReference>
<dbReference type="Gene3D" id="3.40.30.10">
    <property type="entry name" value="Glutaredoxin"/>
    <property type="match status" value="1"/>
</dbReference>
<dbReference type="OrthoDB" id="15954at2759"/>
<evidence type="ECO:0000313" key="13">
    <source>
        <dbReference type="Proteomes" id="UP000242877"/>
    </source>
</evidence>
<organism evidence="12 13">
    <name type="scientific">Ascosphaera apis ARSEF 7405</name>
    <dbReference type="NCBI Taxonomy" id="392613"/>
    <lineage>
        <taxon>Eukaryota</taxon>
        <taxon>Fungi</taxon>
        <taxon>Dikarya</taxon>
        <taxon>Ascomycota</taxon>
        <taxon>Pezizomycotina</taxon>
        <taxon>Eurotiomycetes</taxon>
        <taxon>Eurotiomycetidae</taxon>
        <taxon>Onygenales</taxon>
        <taxon>Ascosphaeraceae</taxon>
        <taxon>Ascosphaera</taxon>
    </lineage>
</organism>
<comment type="catalytic activity">
    <reaction evidence="8">
        <text>tRNA(Leu) + L-leucine + ATP = L-leucyl-tRNA(Leu) + AMP + diphosphate</text>
        <dbReference type="Rhea" id="RHEA:11688"/>
        <dbReference type="Rhea" id="RHEA-COMP:9613"/>
        <dbReference type="Rhea" id="RHEA-COMP:9622"/>
        <dbReference type="ChEBI" id="CHEBI:30616"/>
        <dbReference type="ChEBI" id="CHEBI:33019"/>
        <dbReference type="ChEBI" id="CHEBI:57427"/>
        <dbReference type="ChEBI" id="CHEBI:78442"/>
        <dbReference type="ChEBI" id="CHEBI:78494"/>
        <dbReference type="ChEBI" id="CHEBI:456215"/>
        <dbReference type="EC" id="6.1.1.4"/>
    </reaction>
</comment>
<evidence type="ECO:0000256" key="6">
    <source>
        <dbReference type="ARBA" id="ARBA00022917"/>
    </source>
</evidence>
<comment type="caution">
    <text evidence="12">The sequence shown here is derived from an EMBL/GenBank/DDBJ whole genome shotgun (WGS) entry which is preliminary data.</text>
</comment>
<dbReference type="Pfam" id="PF13603">
    <property type="entry name" value="tRNA-synt_1_2"/>
    <property type="match status" value="1"/>
</dbReference>
<evidence type="ECO:0000259" key="10">
    <source>
        <dbReference type="Pfam" id="PF08264"/>
    </source>
</evidence>
<dbReference type="InterPro" id="IPR025709">
    <property type="entry name" value="Leu_tRNA-synth_edit"/>
</dbReference>
<dbReference type="Pfam" id="PF06999">
    <property type="entry name" value="Suc_Fer-like"/>
    <property type="match status" value="1"/>
</dbReference>
<dbReference type="Gene3D" id="1.10.730.10">
    <property type="entry name" value="Isoleucyl-tRNA Synthetase, Domain 1"/>
    <property type="match status" value="1"/>
</dbReference>
<keyword evidence="5" id="KW-0067">ATP-binding</keyword>
<evidence type="ECO:0000256" key="5">
    <source>
        <dbReference type="ARBA" id="ARBA00022840"/>
    </source>
</evidence>
<evidence type="ECO:0000259" key="9">
    <source>
        <dbReference type="Pfam" id="PF00133"/>
    </source>
</evidence>
<dbReference type="InterPro" id="IPR013155">
    <property type="entry name" value="M/V/L/I-tRNA-synth_anticd-bd"/>
</dbReference>
<dbReference type="Gene3D" id="3.90.740.10">
    <property type="entry name" value="Valyl/Leucyl/Isoleucyl-tRNA synthetase, editing domain"/>
    <property type="match status" value="1"/>
</dbReference>
<dbReference type="CDD" id="cd03062">
    <property type="entry name" value="TRX_Fd_Sucrase"/>
    <property type="match status" value="1"/>
</dbReference>
<keyword evidence="4" id="KW-0547">Nucleotide-binding</keyword>
<keyword evidence="3" id="KW-0436">Ligase</keyword>
<name>A0A167XIM0_9EURO</name>
<dbReference type="InterPro" id="IPR002300">
    <property type="entry name" value="aa-tRNA-synth_Ia"/>
</dbReference>
<gene>
    <name evidence="12" type="ORF">AAP_04079</name>
</gene>
<dbReference type="InterPro" id="IPR009737">
    <property type="entry name" value="Aim32/Apd1-like"/>
</dbReference>
<protein>
    <recommendedName>
        <fullName evidence="2">leucine--tRNA ligase</fullName>
        <ecNumber evidence="2">6.1.1.4</ecNumber>
    </recommendedName>
</protein>
<keyword evidence="6" id="KW-0648">Protein biosynthesis</keyword>
<dbReference type="FunFam" id="1.10.730.10:FF:000002">
    <property type="entry name" value="Leucine--tRNA ligase"/>
    <property type="match status" value="1"/>
</dbReference>
<dbReference type="GO" id="GO:0002161">
    <property type="term" value="F:aminoacyl-tRNA deacylase activity"/>
    <property type="evidence" value="ECO:0007669"/>
    <property type="project" value="InterPro"/>
</dbReference>
<dbReference type="Gene3D" id="3.40.50.620">
    <property type="entry name" value="HUPs"/>
    <property type="match status" value="2"/>
</dbReference>
<dbReference type="Proteomes" id="UP000242877">
    <property type="component" value="Unassembled WGS sequence"/>
</dbReference>
<dbReference type="GO" id="GO:0005524">
    <property type="term" value="F:ATP binding"/>
    <property type="evidence" value="ECO:0007669"/>
    <property type="project" value="UniProtKB-KW"/>
</dbReference>
<dbReference type="InterPro" id="IPR002302">
    <property type="entry name" value="Leu-tRNA-ligase"/>
</dbReference>
<dbReference type="AlphaFoldDB" id="A0A167XIM0"/>
<dbReference type="Pfam" id="PF00133">
    <property type="entry name" value="tRNA-synt_1"/>
    <property type="match status" value="1"/>
</dbReference>
<dbReference type="InterPro" id="IPR009080">
    <property type="entry name" value="tRNAsynth_Ia_anticodon-bd"/>
</dbReference>
<proteinExistence type="inferred from homology"/>
<sequence length="996" mass="109720">MRPQLCFPSSFWRANGRGALCYSTSSRRIRVNIPPPFPTVPTCPESQCQCAPSPEGLDIDYKQPLNGTMAAYAQQVLISTNQSDWSSRIEDDGVDKGWGKLIRGLKGLLGRGGRYMDPYNNVLITSSSFKASSPDENIASALILPSFKYIPRIATDEATLDAFVKAFLLPESLHRGYASLPSEIQATIKLREGSMEGHFPTLQKVEHSPIILICGHGGRDQRCGVMGPPLQSEFTRVLGKKGFQISETPVDSDGSACIGQISHVGGHKYAGNVIIYVPPSYRQRGNQLAGAGIWYGRVEPKHVEGIVDQTIILGKVIADQFRGDVLARFKHMCGYDVLHPMGWDAFGLPAENAAIERGIDPAQWTQQNIANMKAQLDSIGARFDWEKELQTCSPDFYKHTQKIFLMLREKGLAYQAKAVVNYDPVDKTVLANEQVDANGCSWRSGAKVEKKELKQWFFKITAFKEELLKDLDTLKGGWPELKAAAGRDPDLKGFLDSASNLGPETKAGFKLSGVTAENPIASLDPDAATSSQIPVYVAPYVLSDYGEGAVMGVPGHDTRDFAFWKENGDSNDALFVIEPNSTQSGSDSLTKNKPGSKAFTDKARPVDIYVGGVEHAILHLLYARFIYKFLARSSLVPEDYLEKYPQPEPFKMLLSQGMVHGKTFKEPSTGRFLKPDEVDLTDPNAPLIKGTTTTPLISYEKMSKSKYNGVDPTSCIEKYGADAVRAHILFSAPVSEVLEWEEAKIVGIQRWYNRVWKASSEAHETLAGALFTVTPEDIQNINDISVPPLEQFAQEEAEILLSVDATIKSVTECMRDSPYGLNTVISDLTKLTNTLSASSLTTELSSTASANVLYIAITVLLRLLSPIGPALSSECWAELHKGPIMKVPDESAVPSVFSAPWPKKLLSDEDIAALKARGAKSVGVQVNGKLRFSVHIPRFTERLEDAKEQAEAEKEWVISQILQTPEGKLWLTERNNWDRRKRVVVVRGGNVVNIVF</sequence>
<dbReference type="Pfam" id="PF08264">
    <property type="entry name" value="Anticodon_1"/>
    <property type="match status" value="1"/>
</dbReference>
<dbReference type="GO" id="GO:0004823">
    <property type="term" value="F:leucine-tRNA ligase activity"/>
    <property type="evidence" value="ECO:0007669"/>
    <property type="project" value="UniProtKB-EC"/>
</dbReference>
<dbReference type="SUPFAM" id="SSF52374">
    <property type="entry name" value="Nucleotidylyl transferase"/>
    <property type="match status" value="1"/>
</dbReference>
<dbReference type="PRINTS" id="PR00985">
    <property type="entry name" value="TRNASYNTHLEU"/>
</dbReference>
<dbReference type="GO" id="GO:0032543">
    <property type="term" value="P:mitochondrial translation"/>
    <property type="evidence" value="ECO:0007669"/>
    <property type="project" value="TreeGrafter"/>
</dbReference>
<evidence type="ECO:0000256" key="7">
    <source>
        <dbReference type="ARBA" id="ARBA00023146"/>
    </source>
</evidence>
<evidence type="ECO:0000256" key="4">
    <source>
        <dbReference type="ARBA" id="ARBA00022741"/>
    </source>
</evidence>
<feature type="domain" description="Aminoacyl-tRNA synthetase class Ia" evidence="9">
    <location>
        <begin position="700"/>
        <end position="736"/>
    </location>
</feature>
<dbReference type="PANTHER" id="PTHR43740:SF2">
    <property type="entry name" value="LEUCINE--TRNA LIGASE, MITOCHONDRIAL"/>
    <property type="match status" value="1"/>
</dbReference>
<dbReference type="GO" id="GO:0006429">
    <property type="term" value="P:leucyl-tRNA aminoacylation"/>
    <property type="evidence" value="ECO:0007669"/>
    <property type="project" value="InterPro"/>
</dbReference>
<dbReference type="InterPro" id="IPR014729">
    <property type="entry name" value="Rossmann-like_a/b/a_fold"/>
</dbReference>
<dbReference type="EMBL" id="AZGZ01000018">
    <property type="protein sequence ID" value="KZZ90129.1"/>
    <property type="molecule type" value="Genomic_DNA"/>
</dbReference>
<feature type="domain" description="Methionyl/Valyl/Leucyl/Isoleucyl-tRNA synthetase anticodon-binding" evidence="10">
    <location>
        <begin position="798"/>
        <end position="938"/>
    </location>
</feature>
<accession>A0A167XIM0</accession>
<dbReference type="Gene3D" id="3.10.20.590">
    <property type="match status" value="1"/>
</dbReference>
<dbReference type="CDD" id="cd00812">
    <property type="entry name" value="LeuRS_core"/>
    <property type="match status" value="1"/>
</dbReference>
<dbReference type="InterPro" id="IPR009008">
    <property type="entry name" value="Val/Leu/Ile-tRNA-synth_edit"/>
</dbReference>
<dbReference type="EC" id="6.1.1.4" evidence="2"/>
<dbReference type="SUPFAM" id="SSF52833">
    <property type="entry name" value="Thioredoxin-like"/>
    <property type="match status" value="1"/>
</dbReference>
<dbReference type="InterPro" id="IPR036249">
    <property type="entry name" value="Thioredoxin-like_sf"/>
</dbReference>
<dbReference type="PANTHER" id="PTHR43740">
    <property type="entry name" value="LEUCYL-TRNA SYNTHETASE"/>
    <property type="match status" value="1"/>
</dbReference>
<evidence type="ECO:0000256" key="3">
    <source>
        <dbReference type="ARBA" id="ARBA00022598"/>
    </source>
</evidence>
<keyword evidence="13" id="KW-1185">Reference proteome</keyword>
<feature type="domain" description="Leucyl-tRNA synthetase editing" evidence="11">
    <location>
        <begin position="504"/>
        <end position="585"/>
    </location>
</feature>
<dbReference type="SUPFAM" id="SSF47323">
    <property type="entry name" value="Anticodon-binding domain of a subclass of class I aminoacyl-tRNA synthetases"/>
    <property type="match status" value="1"/>
</dbReference>